<gene>
    <name evidence="1" type="ORF">G3O07_05450</name>
</gene>
<reference evidence="1 2" key="1">
    <citation type="submission" date="2020-02" db="EMBL/GenBank/DDBJ databases">
        <title>Broccoli isolated Pseudomonas sp.</title>
        <authorList>
            <person name="Fujikawa T."/>
            <person name="Sawada H."/>
        </authorList>
    </citation>
    <scope>NUCLEOTIDE SEQUENCE [LARGE SCALE GENOMIC DNA]</scope>
    <source>
        <strain evidence="1 2">JCM 32154</strain>
    </source>
</reference>
<organism evidence="1 2">
    <name type="scientific">Pseudomonas laurentiana</name>
    <dbReference type="NCBI Taxonomy" id="2364649"/>
    <lineage>
        <taxon>Bacteria</taxon>
        <taxon>Pseudomonadati</taxon>
        <taxon>Pseudomonadota</taxon>
        <taxon>Gammaproteobacteria</taxon>
        <taxon>Pseudomonadales</taxon>
        <taxon>Pseudomonadaceae</taxon>
        <taxon>Pseudomonas</taxon>
    </lineage>
</organism>
<proteinExistence type="predicted"/>
<dbReference type="Pfam" id="PF05939">
    <property type="entry name" value="Phage_min_tail"/>
    <property type="match status" value="1"/>
</dbReference>
<evidence type="ECO:0000313" key="2">
    <source>
        <dbReference type="Proteomes" id="UP000471751"/>
    </source>
</evidence>
<comment type="caution">
    <text evidence="1">The sequence shown here is derived from an EMBL/GenBank/DDBJ whole genome shotgun (WGS) entry which is preliminary data.</text>
</comment>
<accession>A0A6I5RNK3</accession>
<name>A0A6I5RNK3_9PSED</name>
<sequence length="115" mass="12700">METLPDIGRNPDYGLTAAGTFARDVASFGDSYELRRASGLQSFRRSWSVKWSLLTEAQRDTLRNFLNARLGVSAFQCTIPSEGVLRVICADPPSSSYDTVGRFTLTATFTEDLNP</sequence>
<dbReference type="InterPro" id="IPR010265">
    <property type="entry name" value="Phage_lambda_TipM"/>
</dbReference>
<protein>
    <submittedName>
        <fullName evidence="1">Phage tail protein</fullName>
    </submittedName>
</protein>
<dbReference type="Proteomes" id="UP000471751">
    <property type="component" value="Unassembled WGS sequence"/>
</dbReference>
<evidence type="ECO:0000313" key="1">
    <source>
        <dbReference type="EMBL" id="NES09295.1"/>
    </source>
</evidence>
<dbReference type="AlphaFoldDB" id="A0A6I5RNK3"/>
<keyword evidence="2" id="KW-1185">Reference proteome</keyword>
<dbReference type="EMBL" id="JAAHBT010000048">
    <property type="protein sequence ID" value="NES09295.1"/>
    <property type="molecule type" value="Genomic_DNA"/>
</dbReference>